<feature type="chain" id="PRO_5020435603" evidence="1">
    <location>
        <begin position="24"/>
        <end position="336"/>
    </location>
</feature>
<dbReference type="InterPro" id="IPR002491">
    <property type="entry name" value="ABC_transptr_periplasmic_BD"/>
</dbReference>
<sequence>METTMRSLLLAVLLTLAALPSQARPFTDMAGRQIDIPAHPHRIFPAVTSVTVTLAALAPDLLVGLAFDLPEGAAGFLPPELARLPVVRVLESLDGERILATAPDLVVGWHGITQARAETVMARIGKPLLLVEGEVLARHPATFRLLGAALGRGERAEALARYLEDSQARLAAALAGLPDEARPRVYYAESPDGLTTQCSASTRLEVIRLAGGRPALECPGGGLSHSQQVDMETLLALDPDVILARDRRTAEQLAARPLWQKLRAVREGRLYASPTLPFNWFDRPPSFMRALGAQWLARLLHPTRFHTPIHVEARRFNELFFGVTPPEDALHRMLAP</sequence>
<dbReference type="SUPFAM" id="SSF53807">
    <property type="entry name" value="Helical backbone' metal receptor"/>
    <property type="match status" value="1"/>
</dbReference>
<feature type="signal peptide" evidence="1">
    <location>
        <begin position="1"/>
        <end position="23"/>
    </location>
</feature>
<dbReference type="OrthoDB" id="9775594at2"/>
<evidence type="ECO:0000313" key="4">
    <source>
        <dbReference type="Proteomes" id="UP000307956"/>
    </source>
</evidence>
<dbReference type="AlphaFoldDB" id="A0A4S4A8L9"/>
<comment type="caution">
    <text evidence="3">The sequence shown here is derived from an EMBL/GenBank/DDBJ whole genome shotgun (WGS) entry which is preliminary data.</text>
</comment>
<reference evidence="3 4" key="1">
    <citation type="submission" date="2019-04" db="EMBL/GenBank/DDBJ databases">
        <title>Azoarcus rhizosphaerae sp. nov. isolated from rhizosphere of Ficus religiosa.</title>
        <authorList>
            <person name="Lin S.-Y."/>
            <person name="Hameed A."/>
            <person name="Hsu Y.-H."/>
            <person name="Young C.-C."/>
        </authorList>
    </citation>
    <scope>NUCLEOTIDE SEQUENCE [LARGE SCALE GENOMIC DNA]</scope>
    <source>
        <strain evidence="3 4">CC-YHH848</strain>
    </source>
</reference>
<keyword evidence="4" id="KW-1185">Reference proteome</keyword>
<protein>
    <submittedName>
        <fullName evidence="3">ABC transporter substrate-binding protein</fullName>
    </submittedName>
</protein>
<organism evidence="3 4">
    <name type="scientific">Pseudothauera rhizosphaerae</name>
    <dbReference type="NCBI Taxonomy" id="2565932"/>
    <lineage>
        <taxon>Bacteria</taxon>
        <taxon>Pseudomonadati</taxon>
        <taxon>Pseudomonadota</taxon>
        <taxon>Betaproteobacteria</taxon>
        <taxon>Rhodocyclales</taxon>
        <taxon>Zoogloeaceae</taxon>
        <taxon>Pseudothauera</taxon>
    </lineage>
</organism>
<dbReference type="Pfam" id="PF01497">
    <property type="entry name" value="Peripla_BP_2"/>
    <property type="match status" value="1"/>
</dbReference>
<evidence type="ECO:0000313" key="3">
    <source>
        <dbReference type="EMBL" id="THF55139.1"/>
    </source>
</evidence>
<dbReference type="Proteomes" id="UP000307956">
    <property type="component" value="Unassembled WGS sequence"/>
</dbReference>
<accession>A0A4S4A8L9</accession>
<proteinExistence type="predicted"/>
<dbReference type="Gene3D" id="3.40.50.1980">
    <property type="entry name" value="Nitrogenase molybdenum iron protein domain"/>
    <property type="match status" value="2"/>
</dbReference>
<dbReference type="Gene3D" id="1.20.58.2180">
    <property type="match status" value="1"/>
</dbReference>
<name>A0A4S4A8L9_9RHOO</name>
<evidence type="ECO:0000259" key="2">
    <source>
        <dbReference type="PROSITE" id="PS50983"/>
    </source>
</evidence>
<dbReference type="InterPro" id="IPR050902">
    <property type="entry name" value="ABC_Transporter_SBP"/>
</dbReference>
<keyword evidence="1" id="KW-0732">Signal</keyword>
<dbReference type="PROSITE" id="PS50983">
    <property type="entry name" value="FE_B12_PBP"/>
    <property type="match status" value="1"/>
</dbReference>
<evidence type="ECO:0000256" key="1">
    <source>
        <dbReference type="SAM" id="SignalP"/>
    </source>
</evidence>
<dbReference type="PANTHER" id="PTHR30535">
    <property type="entry name" value="VITAMIN B12-BINDING PROTEIN"/>
    <property type="match status" value="1"/>
</dbReference>
<gene>
    <name evidence="3" type="ORF">E6O51_21080</name>
</gene>
<dbReference type="EMBL" id="SSOD01000026">
    <property type="protein sequence ID" value="THF55139.1"/>
    <property type="molecule type" value="Genomic_DNA"/>
</dbReference>
<dbReference type="PANTHER" id="PTHR30535:SF34">
    <property type="entry name" value="MOLYBDATE-BINDING PROTEIN MOLA"/>
    <property type="match status" value="1"/>
</dbReference>
<feature type="domain" description="Fe/B12 periplasmic-binding" evidence="2">
    <location>
        <begin position="42"/>
        <end position="304"/>
    </location>
</feature>
<dbReference type="GO" id="GO:0071281">
    <property type="term" value="P:cellular response to iron ion"/>
    <property type="evidence" value="ECO:0007669"/>
    <property type="project" value="TreeGrafter"/>
</dbReference>